<evidence type="ECO:0000313" key="6">
    <source>
        <dbReference type="Proteomes" id="UP000307943"/>
    </source>
</evidence>
<dbReference type="SMART" id="SM00382">
    <property type="entry name" value="AAA"/>
    <property type="match status" value="2"/>
</dbReference>
<sequence length="651" mass="72705">MLLCAADKIVKMWGGTPVIQQLSLEIHEGDRIGLVGPNGCGKTTVLKLLSGAEPPDSGAIHYKKGSQTALLAQIPSFGHEETVIEVLRQAFVELLAIRDKMSDLEAKMADPDSAVVEKTLKEYGVLQESFSVNGGYEMDSNLARVADGLGIGYLLHVPFRSLSGGERTKVGLGRILLLGPDLLLLDEPTNHLDLKAVEWLESYLQDYRGSVVIVSHDRYFLDRVVTKIYDLEGGTVDVYHGSYAYFVEEKERRLLAEFAAYQEQQKKIAKMEEAIKRMRIWAAQADNPYMFKRAASMQKALDRIEKLARPVLERKKMGLTFEMGDRSGKEVVVMEAVSKSYFAIGDGEAGEDNRKSVGRLLYKDVNLMVRFREFVAIVGENGSGKSTLLRMIAERLEPDTGTVKIGSGVKIGYLAQHDLFPDENKSILEAFRDSVPVEEGEARHKLAKFLFFGAAVFRKVMHLSGGERMRLRLAQLMHQDLNVLVLDEPTNHLDIDSRESLEDTLTAFPGTIICVSHDRYLLNKLFPVTYWLEGGMLTRYEGRYDEARRKHSELNAVHSQVDRSMDASPGNGTSARSSKQKAGETAGMERSERQLAKLEADIASIESKIAVLDAAMMREKQVEQLASMHGEKLLLEAERELLYQRLAAIDS</sequence>
<proteinExistence type="predicted"/>
<dbReference type="SUPFAM" id="SSF52540">
    <property type="entry name" value="P-loop containing nucleoside triphosphate hydrolases"/>
    <property type="match status" value="2"/>
</dbReference>
<reference evidence="5 6" key="1">
    <citation type="submission" date="2019-05" db="EMBL/GenBank/DDBJ databases">
        <title>We sequenced the genome of Paenibacillus hemerocallicola KCTC 33185 for further insight into its adaptation and study the phylogeny of Paenibacillus.</title>
        <authorList>
            <person name="Narsing Rao M.P."/>
        </authorList>
    </citation>
    <scope>NUCLEOTIDE SEQUENCE [LARGE SCALE GENOMIC DNA]</scope>
    <source>
        <strain evidence="5 6">KCTC 33185</strain>
    </source>
</reference>
<dbReference type="InterPro" id="IPR032781">
    <property type="entry name" value="ABC_tran_Xtn"/>
</dbReference>
<dbReference type="Pfam" id="PF00005">
    <property type="entry name" value="ABC_tran"/>
    <property type="match status" value="2"/>
</dbReference>
<dbReference type="AlphaFoldDB" id="A0A5C4SWP8"/>
<keyword evidence="6" id="KW-1185">Reference proteome</keyword>
<dbReference type="PROSITE" id="PS50893">
    <property type="entry name" value="ABC_TRANSPORTER_2"/>
    <property type="match status" value="2"/>
</dbReference>
<organism evidence="5 6">
    <name type="scientific">Paenibacillus hemerocallicola</name>
    <dbReference type="NCBI Taxonomy" id="1172614"/>
    <lineage>
        <taxon>Bacteria</taxon>
        <taxon>Bacillati</taxon>
        <taxon>Bacillota</taxon>
        <taxon>Bacilli</taxon>
        <taxon>Bacillales</taxon>
        <taxon>Paenibacillaceae</taxon>
        <taxon>Paenibacillus</taxon>
    </lineage>
</organism>
<dbReference type="PROSITE" id="PS00211">
    <property type="entry name" value="ABC_TRANSPORTER_1"/>
    <property type="match status" value="2"/>
</dbReference>
<evidence type="ECO:0000259" key="4">
    <source>
        <dbReference type="PROSITE" id="PS50893"/>
    </source>
</evidence>
<dbReference type="OrthoDB" id="9762369at2"/>
<gene>
    <name evidence="5" type="ORF">FE784_38190</name>
</gene>
<comment type="caution">
    <text evidence="5">The sequence shown here is derived from an EMBL/GenBank/DDBJ whole genome shotgun (WGS) entry which is preliminary data.</text>
</comment>
<dbReference type="InterPro" id="IPR017871">
    <property type="entry name" value="ABC_transporter-like_CS"/>
</dbReference>
<dbReference type="FunFam" id="3.40.50.300:FF:000011">
    <property type="entry name" value="Putative ABC transporter ATP-binding component"/>
    <property type="match status" value="1"/>
</dbReference>
<keyword evidence="2 5" id="KW-0067">ATP-binding</keyword>
<dbReference type="GO" id="GO:0005524">
    <property type="term" value="F:ATP binding"/>
    <property type="evidence" value="ECO:0007669"/>
    <property type="project" value="UniProtKB-KW"/>
</dbReference>
<dbReference type="Pfam" id="PF12848">
    <property type="entry name" value="ABC_tran_Xtn"/>
    <property type="match status" value="1"/>
</dbReference>
<keyword evidence="1" id="KW-0547">Nucleotide-binding</keyword>
<dbReference type="InterPro" id="IPR027417">
    <property type="entry name" value="P-loop_NTPase"/>
</dbReference>
<dbReference type="NCBIfam" id="NF000355">
    <property type="entry name" value="ribo_prot_ABC_F"/>
    <property type="match status" value="1"/>
</dbReference>
<dbReference type="CDD" id="cd03221">
    <property type="entry name" value="ABCF_EF-3"/>
    <property type="match status" value="2"/>
</dbReference>
<dbReference type="Proteomes" id="UP000307943">
    <property type="component" value="Unassembled WGS sequence"/>
</dbReference>
<evidence type="ECO:0000256" key="1">
    <source>
        <dbReference type="ARBA" id="ARBA00022741"/>
    </source>
</evidence>
<dbReference type="RefSeq" id="WP_139607540.1">
    <property type="nucleotide sequence ID" value="NZ_VDCQ01000100.1"/>
</dbReference>
<dbReference type="GO" id="GO:0016887">
    <property type="term" value="F:ATP hydrolysis activity"/>
    <property type="evidence" value="ECO:0007669"/>
    <property type="project" value="InterPro"/>
</dbReference>
<dbReference type="FunFam" id="3.40.50.300:FF:001807">
    <property type="entry name" value="ABC transporter ATP-binding protein"/>
    <property type="match status" value="1"/>
</dbReference>
<dbReference type="PANTHER" id="PTHR42855:SF2">
    <property type="entry name" value="DRUG RESISTANCE ABC TRANSPORTER,ATP-BINDING PROTEIN"/>
    <property type="match status" value="1"/>
</dbReference>
<dbReference type="InterPro" id="IPR003439">
    <property type="entry name" value="ABC_transporter-like_ATP-bd"/>
</dbReference>
<name>A0A5C4SWP8_9BACL</name>
<dbReference type="Gene3D" id="3.40.50.300">
    <property type="entry name" value="P-loop containing nucleotide triphosphate hydrolases"/>
    <property type="match status" value="2"/>
</dbReference>
<dbReference type="PANTHER" id="PTHR42855">
    <property type="entry name" value="ABC TRANSPORTER ATP-BINDING SUBUNIT"/>
    <property type="match status" value="1"/>
</dbReference>
<dbReference type="EMBL" id="VDCQ01000100">
    <property type="protein sequence ID" value="TNJ58054.1"/>
    <property type="molecule type" value="Genomic_DNA"/>
</dbReference>
<feature type="region of interest" description="Disordered" evidence="3">
    <location>
        <begin position="555"/>
        <end position="593"/>
    </location>
</feature>
<evidence type="ECO:0000256" key="2">
    <source>
        <dbReference type="ARBA" id="ARBA00022840"/>
    </source>
</evidence>
<evidence type="ECO:0000313" key="5">
    <source>
        <dbReference type="EMBL" id="TNJ58054.1"/>
    </source>
</evidence>
<protein>
    <submittedName>
        <fullName evidence="5">ABC-F family ATP-binding cassette domain-containing protein</fullName>
    </submittedName>
</protein>
<evidence type="ECO:0000256" key="3">
    <source>
        <dbReference type="SAM" id="MobiDB-lite"/>
    </source>
</evidence>
<feature type="domain" description="ABC transporter" evidence="4">
    <location>
        <begin position="332"/>
        <end position="559"/>
    </location>
</feature>
<dbReference type="InterPro" id="IPR003593">
    <property type="entry name" value="AAA+_ATPase"/>
</dbReference>
<accession>A0A5C4SWP8</accession>
<dbReference type="InterPro" id="IPR051309">
    <property type="entry name" value="ABCF_ATPase"/>
</dbReference>
<feature type="domain" description="ABC transporter" evidence="4">
    <location>
        <begin position="4"/>
        <end position="258"/>
    </location>
</feature>